<organism evidence="1 2">
    <name type="scientific">Comamonas aquatica DA1877</name>
    <dbReference type="NCBI Taxonomy" id="1457173"/>
    <lineage>
        <taxon>Bacteria</taxon>
        <taxon>Pseudomonadati</taxon>
        <taxon>Pseudomonadota</taxon>
        <taxon>Betaproteobacteria</taxon>
        <taxon>Burkholderiales</taxon>
        <taxon>Comamonadaceae</taxon>
        <taxon>Comamonas</taxon>
    </lineage>
</organism>
<dbReference type="Proteomes" id="UP000020766">
    <property type="component" value="Unassembled WGS sequence"/>
</dbReference>
<reference evidence="1 2" key="1">
    <citation type="submission" date="2014-01" db="EMBL/GenBank/DDBJ databases">
        <title>Interspecies Systems Biology Uncovers Metabolites Affecting C. elegans Gene Expression and Life History Traits.</title>
        <authorList>
            <person name="Watson E."/>
            <person name="Macneil L.T."/>
            <person name="Ritter A.D."/>
            <person name="Yilmaz L.S."/>
            <person name="Rosebrock A.P."/>
            <person name="Caudy A.A."/>
            <person name="Walhout A.J."/>
        </authorList>
    </citation>
    <scope>NUCLEOTIDE SEQUENCE [LARGE SCALE GENOMIC DNA]</scope>
    <source>
        <strain evidence="1 2">DA1877</strain>
    </source>
</reference>
<dbReference type="Pfam" id="PF13489">
    <property type="entry name" value="Methyltransf_23"/>
    <property type="match status" value="1"/>
</dbReference>
<dbReference type="CDD" id="cd02440">
    <property type="entry name" value="AdoMet_MTases"/>
    <property type="match status" value="1"/>
</dbReference>
<accession>A0A014QB21</accession>
<dbReference type="PATRIC" id="fig|1457173.3.peg.1746"/>
<name>A0A014QB21_9BURK</name>
<dbReference type="InterPro" id="IPR029063">
    <property type="entry name" value="SAM-dependent_MTases_sf"/>
</dbReference>
<proteinExistence type="predicted"/>
<dbReference type="PANTHER" id="PTHR43861:SF6">
    <property type="entry name" value="METHYLTRANSFERASE TYPE 11"/>
    <property type="match status" value="1"/>
</dbReference>
<evidence type="ECO:0000313" key="1">
    <source>
        <dbReference type="EMBL" id="EXU80362.1"/>
    </source>
</evidence>
<dbReference type="RefSeq" id="WP_051519469.1">
    <property type="nucleotide sequence ID" value="NZ_JBOK01000008.1"/>
</dbReference>
<protein>
    <recommendedName>
        <fullName evidence="3">Methyltransferase</fullName>
    </recommendedName>
</protein>
<sequence>MHNLAIEFENLNIINIQRLQSFYPRVRDRDDISVLRDPVTNVIMLSSSEHMSSRYYEEKQEQAGYVVQESIVESPSLPDDLRRAEEFGSLLHGKRWLDFGCGLGGLLHAMQRRPIQAQGLEPSKERAAIAASKGHSIVCNLDQVPMQSLDIITMFHVLEHLTTPLQTLIQIRDCLRPGGTLLIEVPHARDALFTLYDCEAFKRFTFWSEHLVLHTRQSLEILLAHAGFSQIQVSGRQRYPLSNHLHWLVRQKPGGHDAWALLNSAGLHSEYEAMLSRLDRTDTLIATARVPEKQ</sequence>
<dbReference type="PANTHER" id="PTHR43861">
    <property type="entry name" value="TRANS-ACONITATE 2-METHYLTRANSFERASE-RELATED"/>
    <property type="match status" value="1"/>
</dbReference>
<dbReference type="Gene3D" id="3.40.50.150">
    <property type="entry name" value="Vaccinia Virus protein VP39"/>
    <property type="match status" value="1"/>
</dbReference>
<keyword evidence="2" id="KW-1185">Reference proteome</keyword>
<dbReference type="AlphaFoldDB" id="A0A014QB21"/>
<evidence type="ECO:0000313" key="2">
    <source>
        <dbReference type="Proteomes" id="UP000020766"/>
    </source>
</evidence>
<gene>
    <name evidence="1" type="ORF">AX13_17485</name>
</gene>
<evidence type="ECO:0008006" key="3">
    <source>
        <dbReference type="Google" id="ProtNLM"/>
    </source>
</evidence>
<comment type="caution">
    <text evidence="1">The sequence shown here is derived from an EMBL/GenBank/DDBJ whole genome shotgun (WGS) entry which is preliminary data.</text>
</comment>
<dbReference type="EMBL" id="JBOK01000008">
    <property type="protein sequence ID" value="EXU80362.1"/>
    <property type="molecule type" value="Genomic_DNA"/>
</dbReference>
<dbReference type="SUPFAM" id="SSF53335">
    <property type="entry name" value="S-adenosyl-L-methionine-dependent methyltransferases"/>
    <property type="match status" value="1"/>
</dbReference>